<proteinExistence type="predicted"/>
<gene>
    <name evidence="7" type="ORF">D9758_003970</name>
</gene>
<evidence type="ECO:0000313" key="8">
    <source>
        <dbReference type="Proteomes" id="UP000559256"/>
    </source>
</evidence>
<feature type="region of interest" description="Disordered" evidence="5">
    <location>
        <begin position="556"/>
        <end position="597"/>
    </location>
</feature>
<feature type="domain" description="C2H2-type" evidence="6">
    <location>
        <begin position="48"/>
        <end position="78"/>
    </location>
</feature>
<evidence type="ECO:0000256" key="1">
    <source>
        <dbReference type="ARBA" id="ARBA00022723"/>
    </source>
</evidence>
<dbReference type="GO" id="GO:0008270">
    <property type="term" value="F:zinc ion binding"/>
    <property type="evidence" value="ECO:0007669"/>
    <property type="project" value="UniProtKB-KW"/>
</dbReference>
<dbReference type="Pfam" id="PF00096">
    <property type="entry name" value="zf-C2H2"/>
    <property type="match status" value="1"/>
</dbReference>
<feature type="compositionally biased region" description="Low complexity" evidence="5">
    <location>
        <begin position="373"/>
        <end position="395"/>
    </location>
</feature>
<dbReference type="SMART" id="SM00355">
    <property type="entry name" value="ZnF_C2H2"/>
    <property type="match status" value="2"/>
</dbReference>
<feature type="region of interest" description="Disordered" evidence="5">
    <location>
        <begin position="124"/>
        <end position="277"/>
    </location>
</feature>
<feature type="compositionally biased region" description="Polar residues" evidence="5">
    <location>
        <begin position="232"/>
        <end position="257"/>
    </location>
</feature>
<feature type="compositionally biased region" description="Polar residues" evidence="5">
    <location>
        <begin position="316"/>
        <end position="325"/>
    </location>
</feature>
<evidence type="ECO:0000259" key="6">
    <source>
        <dbReference type="PROSITE" id="PS50157"/>
    </source>
</evidence>
<dbReference type="Gene3D" id="3.30.160.60">
    <property type="entry name" value="Classic Zinc Finger"/>
    <property type="match status" value="2"/>
</dbReference>
<keyword evidence="8" id="KW-1185">Reference proteome</keyword>
<feature type="compositionally biased region" description="Low complexity" evidence="5">
    <location>
        <begin position="177"/>
        <end position="202"/>
    </location>
</feature>
<evidence type="ECO:0000256" key="5">
    <source>
        <dbReference type="SAM" id="MobiDB-lite"/>
    </source>
</evidence>
<name>A0A8H5LRU6_9AGAR</name>
<feature type="compositionally biased region" description="Polar residues" evidence="5">
    <location>
        <begin position="508"/>
        <end position="517"/>
    </location>
</feature>
<dbReference type="InterPro" id="IPR036236">
    <property type="entry name" value="Znf_C2H2_sf"/>
</dbReference>
<dbReference type="GO" id="GO:0000978">
    <property type="term" value="F:RNA polymerase II cis-regulatory region sequence-specific DNA binding"/>
    <property type="evidence" value="ECO:0007669"/>
    <property type="project" value="TreeGrafter"/>
</dbReference>
<dbReference type="OrthoDB" id="10018191at2759"/>
<dbReference type="Proteomes" id="UP000559256">
    <property type="component" value="Unassembled WGS sequence"/>
</dbReference>
<keyword evidence="3" id="KW-0862">Zinc</keyword>
<feature type="compositionally biased region" description="Basic and acidic residues" evidence="5">
    <location>
        <begin position="496"/>
        <end position="507"/>
    </location>
</feature>
<feature type="region of interest" description="Disordered" evidence="5">
    <location>
        <begin position="1"/>
        <end position="44"/>
    </location>
</feature>
<feature type="compositionally biased region" description="Polar residues" evidence="5">
    <location>
        <begin position="575"/>
        <end position="595"/>
    </location>
</feature>
<dbReference type="InterPro" id="IPR013087">
    <property type="entry name" value="Znf_C2H2_type"/>
</dbReference>
<evidence type="ECO:0000256" key="4">
    <source>
        <dbReference type="PROSITE-ProRule" id="PRU00042"/>
    </source>
</evidence>
<dbReference type="EMBL" id="JAACJM010000020">
    <property type="protein sequence ID" value="KAF5367089.1"/>
    <property type="molecule type" value="Genomic_DNA"/>
</dbReference>
<evidence type="ECO:0000256" key="2">
    <source>
        <dbReference type="ARBA" id="ARBA00022771"/>
    </source>
</evidence>
<comment type="caution">
    <text evidence="7">The sequence shown here is derived from an EMBL/GenBank/DDBJ whole genome shotgun (WGS) entry which is preliminary data.</text>
</comment>
<reference evidence="7 8" key="1">
    <citation type="journal article" date="2020" name="ISME J.">
        <title>Uncovering the hidden diversity of litter-decomposition mechanisms in mushroom-forming fungi.</title>
        <authorList>
            <person name="Floudas D."/>
            <person name="Bentzer J."/>
            <person name="Ahren D."/>
            <person name="Johansson T."/>
            <person name="Persson P."/>
            <person name="Tunlid A."/>
        </authorList>
    </citation>
    <scope>NUCLEOTIDE SEQUENCE [LARGE SCALE GENOMIC DNA]</scope>
    <source>
        <strain evidence="7 8">CBS 291.85</strain>
    </source>
</reference>
<dbReference type="AlphaFoldDB" id="A0A8H5LRU6"/>
<feature type="compositionally biased region" description="Low complexity" evidence="5">
    <location>
        <begin position="214"/>
        <end position="223"/>
    </location>
</feature>
<keyword evidence="1" id="KW-0479">Metal-binding</keyword>
<feature type="domain" description="C2H2-type" evidence="6">
    <location>
        <begin position="79"/>
        <end position="106"/>
    </location>
</feature>
<keyword evidence="2 4" id="KW-0863">Zinc-finger</keyword>
<sequence>MPDNPSSQPPPSSAPAMPSSPTGSATSPTSSSAPAASKRYRPAPAKTFQCRGYGECRMVFSRSEHLARHIRKHTGERPFTCHCGKQFSRLDNLRQHAQTVHADKQEHNDRMMRELTSLHATMSAASKGTGRGGRRANNNAAATSASKDEPSLRPGTSTGYEGASDDVEMSNVDDRSPNSSAAPHGSGSHSFRSNSNSSQSFREPIHQSTNQSFRSSATPTSARTPPPHSHSQANPSTATTPSPRAYSHSSHNNQSFLASASAASQHQSGGTHHSSSSQFRFNVADDYERPLSSSGAGWRELERDREFFQQRRPAEGTTSRPTTASGGAGVALPPLSAVIPAGIPPPLSAGSRPTTSTGNFAGFGSSFPPPPGSSSGLPIGAGRPGSSSGLFRFGLPGLGGPGAPPGSSSGYPAAPPSSSGLSGYGGSSHGYGYGNTQIWTGSETRHFPSMLPSAEEPSPNHLPAMDPAMVMDQHQAQQAAPTRENEDSPHSNLANTRKEKLNDREQVEQANMVPSQDPSREEFPSWHSANQNQNVNQAHQEVPYPHQAYYSLPSGQAQEVKNNKSQAAQVDQARQAGQASSSGGRRDSLSATGMNQRGGATMTKMEEAAQHYSAELARQQQEQLRRVKENQSPTAYHPPHTQETHSHNHPHQHPAVPQEAHTQTHQHPHQHPHPPTTHNSAPIHRQSTPRDPAAESMNLDLDLGLLEGIVAPYPIADQTHQPATHHTRTQMHDHLHQPHPMDMDMDTISVYQRQQGQGVQVPVQPQPRPLSRSPLDPQFHRTMGIPMDLGTMVPPPQSQPHRFPPSGHGPLRGGGMHPIHQRQPSQQQQPFIGNMDRGMGMGHINHGSPSAYGGMDMEYMNMGHFGMGDVDGMDGMNRMRSMNTNMDMHGISNMQGGMGPAGGHGHGRGAGTHAQDMNDVSSGMDLPNILKFDGL</sequence>
<evidence type="ECO:0000256" key="3">
    <source>
        <dbReference type="ARBA" id="ARBA00022833"/>
    </source>
</evidence>
<feature type="compositionally biased region" description="Polar residues" evidence="5">
    <location>
        <begin position="556"/>
        <end position="569"/>
    </location>
</feature>
<dbReference type="SUPFAM" id="SSF57667">
    <property type="entry name" value="beta-beta-alpha zinc fingers"/>
    <property type="match status" value="1"/>
</dbReference>
<feature type="region of interest" description="Disordered" evidence="5">
    <location>
        <begin position="309"/>
        <end position="329"/>
    </location>
</feature>
<feature type="compositionally biased region" description="Low complexity" evidence="5">
    <location>
        <begin position="405"/>
        <end position="421"/>
    </location>
</feature>
<feature type="compositionally biased region" description="Low complexity" evidence="5">
    <location>
        <begin position="14"/>
        <end position="37"/>
    </location>
</feature>
<dbReference type="PANTHER" id="PTHR23235:SF127">
    <property type="entry name" value="TRANSCRIPTION FACTOR, PUTATIVE (AFU_ORTHOLOGUE AFUA_3G09820)-RELATED"/>
    <property type="match status" value="1"/>
</dbReference>
<dbReference type="PROSITE" id="PS50157">
    <property type="entry name" value="ZINC_FINGER_C2H2_2"/>
    <property type="match status" value="2"/>
</dbReference>
<organism evidence="7 8">
    <name type="scientific">Tetrapyrgos nigripes</name>
    <dbReference type="NCBI Taxonomy" id="182062"/>
    <lineage>
        <taxon>Eukaryota</taxon>
        <taxon>Fungi</taxon>
        <taxon>Dikarya</taxon>
        <taxon>Basidiomycota</taxon>
        <taxon>Agaricomycotina</taxon>
        <taxon>Agaricomycetes</taxon>
        <taxon>Agaricomycetidae</taxon>
        <taxon>Agaricales</taxon>
        <taxon>Marasmiineae</taxon>
        <taxon>Marasmiaceae</taxon>
        <taxon>Tetrapyrgos</taxon>
    </lineage>
</organism>
<feature type="compositionally biased region" description="Low complexity" evidence="5">
    <location>
        <begin position="258"/>
        <end position="277"/>
    </location>
</feature>
<protein>
    <recommendedName>
        <fullName evidence="6">C2H2-type domain-containing protein</fullName>
    </recommendedName>
</protein>
<dbReference type="FunFam" id="3.30.160.60:FF:002343">
    <property type="entry name" value="Zinc finger protein 33A"/>
    <property type="match status" value="1"/>
</dbReference>
<dbReference type="PANTHER" id="PTHR23235">
    <property type="entry name" value="KRUEPPEL-LIKE TRANSCRIPTION FACTOR"/>
    <property type="match status" value="1"/>
</dbReference>
<dbReference type="GO" id="GO:0000981">
    <property type="term" value="F:DNA-binding transcription factor activity, RNA polymerase II-specific"/>
    <property type="evidence" value="ECO:0007669"/>
    <property type="project" value="TreeGrafter"/>
</dbReference>
<accession>A0A8H5LRU6</accession>
<feature type="region of interest" description="Disordered" evidence="5">
    <location>
        <begin position="344"/>
        <end position="424"/>
    </location>
</feature>
<feature type="region of interest" description="Disordered" evidence="5">
    <location>
        <begin position="619"/>
        <end position="695"/>
    </location>
</feature>
<evidence type="ECO:0000313" key="7">
    <source>
        <dbReference type="EMBL" id="KAF5367089.1"/>
    </source>
</evidence>
<feature type="region of interest" description="Disordered" evidence="5">
    <location>
        <begin position="446"/>
        <end position="526"/>
    </location>
</feature>